<reference evidence="1" key="1">
    <citation type="submission" date="2021-04" db="EMBL/GenBank/DDBJ databases">
        <title>First draft genome resource for Brassicaceae pathogens Fusarium oxysporum f. sp. raphani and Fusarium oxysporum f. sp. rapae.</title>
        <authorList>
            <person name="Asai S."/>
        </authorList>
    </citation>
    <scope>NUCLEOTIDE SEQUENCE</scope>
    <source>
        <strain evidence="1">Tf1208</strain>
    </source>
</reference>
<evidence type="ECO:0000313" key="1">
    <source>
        <dbReference type="EMBL" id="KAG7412871.1"/>
    </source>
</evidence>
<comment type="caution">
    <text evidence="1">The sequence shown here is derived from an EMBL/GenBank/DDBJ whole genome shotgun (WGS) entry which is preliminary data.</text>
</comment>
<protein>
    <submittedName>
        <fullName evidence="1">Uncharacterized protein</fullName>
    </submittedName>
</protein>
<organism evidence="1 2">
    <name type="scientific">Fusarium oxysporum f. sp. rapae</name>
    <dbReference type="NCBI Taxonomy" id="485398"/>
    <lineage>
        <taxon>Eukaryota</taxon>
        <taxon>Fungi</taxon>
        <taxon>Dikarya</taxon>
        <taxon>Ascomycota</taxon>
        <taxon>Pezizomycotina</taxon>
        <taxon>Sordariomycetes</taxon>
        <taxon>Hypocreomycetidae</taxon>
        <taxon>Hypocreales</taxon>
        <taxon>Nectriaceae</taxon>
        <taxon>Fusarium</taxon>
        <taxon>Fusarium oxysporum species complex</taxon>
    </lineage>
</organism>
<evidence type="ECO:0000313" key="2">
    <source>
        <dbReference type="Proteomes" id="UP000694050"/>
    </source>
</evidence>
<dbReference type="Proteomes" id="UP000694050">
    <property type="component" value="Unassembled WGS sequence"/>
</dbReference>
<proteinExistence type="predicted"/>
<name>A0A8J5NU57_FUSOX</name>
<dbReference type="AlphaFoldDB" id="A0A8J5NU57"/>
<gene>
    <name evidence="1" type="ORF">Forpe1208_v008465</name>
</gene>
<sequence>MPLLLAPYDDAMRLTLPPKITYSSELFEWVPEVVDTMDISRAASIKTGRKEVHINALNDAKIDDADISLMVSVRVMSEITNLKGSAKFLPIDGIEAGSPRFNALQTSRLF</sequence>
<accession>A0A8J5NU57</accession>
<dbReference type="EMBL" id="JAELUQ010000006">
    <property type="protein sequence ID" value="KAG7412871.1"/>
    <property type="molecule type" value="Genomic_DNA"/>
</dbReference>